<dbReference type="PROSITE" id="PS50850">
    <property type="entry name" value="MFS"/>
    <property type="match status" value="1"/>
</dbReference>
<evidence type="ECO:0000313" key="10">
    <source>
        <dbReference type="EMBL" id="OEV12405.1"/>
    </source>
</evidence>
<feature type="transmembrane region" description="Helical" evidence="8">
    <location>
        <begin position="371"/>
        <end position="394"/>
    </location>
</feature>
<dbReference type="EMBL" id="LJGW01000143">
    <property type="protein sequence ID" value="OEV12405.1"/>
    <property type="molecule type" value="Genomic_DNA"/>
</dbReference>
<keyword evidence="5" id="KW-0769">Symport</keyword>
<dbReference type="GO" id="GO:0015293">
    <property type="term" value="F:symporter activity"/>
    <property type="evidence" value="ECO:0007669"/>
    <property type="project" value="UniProtKB-KW"/>
</dbReference>
<feature type="transmembrane region" description="Helical" evidence="8">
    <location>
        <begin position="400"/>
        <end position="421"/>
    </location>
</feature>
<dbReference type="PANTHER" id="PTHR43528:SF1">
    <property type="entry name" value="ALPHA-KETOGLUTARATE PERMEASE"/>
    <property type="match status" value="1"/>
</dbReference>
<evidence type="ECO:0000256" key="1">
    <source>
        <dbReference type="ARBA" id="ARBA00004651"/>
    </source>
</evidence>
<dbReference type="AlphaFoldDB" id="A0A1E7L853"/>
<dbReference type="Proteomes" id="UP000176005">
    <property type="component" value="Unassembled WGS sequence"/>
</dbReference>
<dbReference type="GO" id="GO:0005886">
    <property type="term" value="C:plasma membrane"/>
    <property type="evidence" value="ECO:0007669"/>
    <property type="project" value="UniProtKB-SubCell"/>
</dbReference>
<sequence length="431" mass="46003">MVASVVPKRGTLGDKKILTGLGGGVALEWYDWNIYGLMASFLAPHFFPSDNPVNSTLAALAVFATGFVTRPLGAVVLGPLADRVSHKKVLILCVSIMAVTTLAITFLPTYDQIGVTAGFLLLALRLIQGLVTGAEAPVANTVAMELAPEGNRAQYLGVVSGSFVQLGILISMFASFLTSAAVGSDAMHEWGWRIPFFIGTVLAVAIVWLRRTLPETLKKGESTEDAQHATTGGVWREIWERRLALLAIVFVVGAAQVANYTWNTGLPNMANSVFDENSTLVFAIISGLGVMLVFGGPVVGRFADRRRASRVFVFCRLLVIPAMGLTLLYTRPGLGVFALVVLLGGIVVCLNMGLVNFTATSLMPLSCRATGVGLGFALGVMLFGGTASYIMIWLQQQDLYWLFSVYGGGVAALSVVLYLVAKKKGHVHVDD</sequence>
<dbReference type="InterPro" id="IPR011701">
    <property type="entry name" value="MFS"/>
</dbReference>
<dbReference type="SUPFAM" id="SSF103473">
    <property type="entry name" value="MFS general substrate transporter"/>
    <property type="match status" value="1"/>
</dbReference>
<keyword evidence="4 8" id="KW-0812">Transmembrane</keyword>
<evidence type="ECO:0000256" key="3">
    <source>
        <dbReference type="ARBA" id="ARBA00022475"/>
    </source>
</evidence>
<comment type="subcellular location">
    <subcellularLocation>
        <location evidence="1">Cell membrane</location>
        <topology evidence="1">Multi-pass membrane protein</topology>
    </subcellularLocation>
</comment>
<evidence type="ECO:0000259" key="9">
    <source>
        <dbReference type="PROSITE" id="PS50850"/>
    </source>
</evidence>
<keyword evidence="3" id="KW-1003">Cell membrane</keyword>
<feature type="transmembrane region" description="Helical" evidence="8">
    <location>
        <begin position="243"/>
        <end position="260"/>
    </location>
</feature>
<dbReference type="Pfam" id="PF07690">
    <property type="entry name" value="MFS_1"/>
    <property type="match status" value="1"/>
</dbReference>
<dbReference type="InterPro" id="IPR036259">
    <property type="entry name" value="MFS_trans_sf"/>
</dbReference>
<gene>
    <name evidence="10" type="ORF">AN218_08530</name>
</gene>
<dbReference type="RefSeq" id="WP_070016148.1">
    <property type="nucleotide sequence ID" value="NZ_LJGW01000143.1"/>
</dbReference>
<reference evidence="10 11" key="1">
    <citation type="journal article" date="2016" name="Front. Microbiol.">
        <title>Comparative Genomics Analysis of Streptomyces Species Reveals Their Adaptation to the Marine Environment and Their Diversity at the Genomic Level.</title>
        <authorList>
            <person name="Tian X."/>
            <person name="Zhang Z."/>
            <person name="Yang T."/>
            <person name="Chen M."/>
            <person name="Li J."/>
            <person name="Chen F."/>
            <person name="Yang J."/>
            <person name="Li W."/>
            <person name="Zhang B."/>
            <person name="Zhang Z."/>
            <person name="Wu J."/>
            <person name="Zhang C."/>
            <person name="Long L."/>
            <person name="Xiao J."/>
        </authorList>
    </citation>
    <scope>NUCLEOTIDE SEQUENCE [LARGE SCALE GENOMIC DNA]</scope>
    <source>
        <strain evidence="10 11">SCSIO 10429</strain>
    </source>
</reference>
<evidence type="ECO:0000256" key="4">
    <source>
        <dbReference type="ARBA" id="ARBA00022692"/>
    </source>
</evidence>
<protein>
    <recommendedName>
        <fullName evidence="9">Major facilitator superfamily (MFS) profile domain-containing protein</fullName>
    </recommendedName>
</protein>
<dbReference type="Gene3D" id="1.20.1250.20">
    <property type="entry name" value="MFS general substrate transporter like domains"/>
    <property type="match status" value="2"/>
</dbReference>
<dbReference type="InterPro" id="IPR051084">
    <property type="entry name" value="H+-coupled_symporters"/>
</dbReference>
<dbReference type="PANTHER" id="PTHR43528">
    <property type="entry name" value="ALPHA-KETOGLUTARATE PERMEASE"/>
    <property type="match status" value="1"/>
</dbReference>
<dbReference type="InterPro" id="IPR020846">
    <property type="entry name" value="MFS_dom"/>
</dbReference>
<keyword evidence="6 8" id="KW-1133">Transmembrane helix</keyword>
<evidence type="ECO:0000256" key="2">
    <source>
        <dbReference type="ARBA" id="ARBA00022448"/>
    </source>
</evidence>
<evidence type="ECO:0000256" key="5">
    <source>
        <dbReference type="ARBA" id="ARBA00022847"/>
    </source>
</evidence>
<feature type="transmembrane region" description="Helical" evidence="8">
    <location>
        <begin position="89"/>
        <end position="107"/>
    </location>
</feature>
<feature type="transmembrane region" description="Helical" evidence="8">
    <location>
        <begin position="155"/>
        <end position="178"/>
    </location>
</feature>
<feature type="transmembrane region" description="Helical" evidence="8">
    <location>
        <begin position="311"/>
        <end position="330"/>
    </location>
</feature>
<feature type="transmembrane region" description="Helical" evidence="8">
    <location>
        <begin position="336"/>
        <end position="359"/>
    </location>
</feature>
<organism evidence="10 11">
    <name type="scientific">Streptomyces nanshensis</name>
    <dbReference type="NCBI Taxonomy" id="518642"/>
    <lineage>
        <taxon>Bacteria</taxon>
        <taxon>Bacillati</taxon>
        <taxon>Actinomycetota</taxon>
        <taxon>Actinomycetes</taxon>
        <taxon>Kitasatosporales</taxon>
        <taxon>Streptomycetaceae</taxon>
        <taxon>Streptomyces</taxon>
    </lineage>
</organism>
<feature type="transmembrane region" description="Helical" evidence="8">
    <location>
        <begin position="280"/>
        <end position="299"/>
    </location>
</feature>
<keyword evidence="11" id="KW-1185">Reference proteome</keyword>
<name>A0A1E7L853_9ACTN</name>
<evidence type="ECO:0000256" key="8">
    <source>
        <dbReference type="SAM" id="Phobius"/>
    </source>
</evidence>
<feature type="transmembrane region" description="Helical" evidence="8">
    <location>
        <begin position="190"/>
        <end position="209"/>
    </location>
</feature>
<feature type="domain" description="Major facilitator superfamily (MFS) profile" evidence="9">
    <location>
        <begin position="17"/>
        <end position="425"/>
    </location>
</feature>
<proteinExistence type="predicted"/>
<feature type="transmembrane region" description="Helical" evidence="8">
    <location>
        <begin position="113"/>
        <end position="134"/>
    </location>
</feature>
<feature type="transmembrane region" description="Helical" evidence="8">
    <location>
        <begin position="57"/>
        <end position="77"/>
    </location>
</feature>
<evidence type="ECO:0000256" key="7">
    <source>
        <dbReference type="ARBA" id="ARBA00023136"/>
    </source>
</evidence>
<keyword evidence="7 8" id="KW-0472">Membrane</keyword>
<evidence type="ECO:0000256" key="6">
    <source>
        <dbReference type="ARBA" id="ARBA00022989"/>
    </source>
</evidence>
<keyword evidence="2" id="KW-0813">Transport</keyword>
<accession>A0A1E7L853</accession>
<comment type="caution">
    <text evidence="10">The sequence shown here is derived from an EMBL/GenBank/DDBJ whole genome shotgun (WGS) entry which is preliminary data.</text>
</comment>
<evidence type="ECO:0000313" key="11">
    <source>
        <dbReference type="Proteomes" id="UP000176005"/>
    </source>
</evidence>